<dbReference type="EMBL" id="LYVF01000184">
    <property type="protein sequence ID" value="OAT80209.1"/>
    <property type="molecule type" value="Genomic_DNA"/>
</dbReference>
<organism evidence="1 2">
    <name type="scientific">Desulfotomaculum copahuensis</name>
    <dbReference type="NCBI Taxonomy" id="1838280"/>
    <lineage>
        <taxon>Bacteria</taxon>
        <taxon>Bacillati</taxon>
        <taxon>Bacillota</taxon>
        <taxon>Clostridia</taxon>
        <taxon>Eubacteriales</taxon>
        <taxon>Desulfotomaculaceae</taxon>
        <taxon>Desulfotomaculum</taxon>
    </lineage>
</organism>
<reference evidence="1 2" key="1">
    <citation type="submission" date="2016-04" db="EMBL/GenBank/DDBJ databases">
        <authorList>
            <person name="Evans L.H."/>
            <person name="Alamgir A."/>
            <person name="Owens N."/>
            <person name="Weber N.D."/>
            <person name="Virtaneva K."/>
            <person name="Barbian K."/>
            <person name="Babar A."/>
            <person name="Rosenke K."/>
        </authorList>
    </citation>
    <scope>NUCLEOTIDE SEQUENCE [LARGE SCALE GENOMIC DNA]</scope>
    <source>
        <strain evidence="1 2">LMa1</strain>
    </source>
</reference>
<name>A0A1B7LC04_9FIRM</name>
<protein>
    <recommendedName>
        <fullName evidence="3">DUF2508 domain-containing protein</fullName>
    </recommendedName>
</protein>
<comment type="caution">
    <text evidence="1">The sequence shown here is derived from an EMBL/GenBank/DDBJ whole genome shotgun (WGS) entry which is preliminary data.</text>
</comment>
<dbReference type="AlphaFoldDB" id="A0A1B7LC04"/>
<evidence type="ECO:0000313" key="2">
    <source>
        <dbReference type="Proteomes" id="UP000078532"/>
    </source>
</evidence>
<keyword evidence="2" id="KW-1185">Reference proteome</keyword>
<accession>A0A1B7LC04</accession>
<dbReference type="OrthoDB" id="1809893at2"/>
<gene>
    <name evidence="1" type="ORF">A6M21_00950</name>
</gene>
<evidence type="ECO:0000313" key="1">
    <source>
        <dbReference type="EMBL" id="OAT80209.1"/>
    </source>
</evidence>
<proteinExistence type="predicted"/>
<sequence>MNRLVSLWHTLVNYLRARLASRPGSTLAGMVDEARLAWREALNEYNFADQEMVDYLVFKINAAERRFIALLHQARRQGVTAWPPNLPGPVTGVHDACSL</sequence>
<dbReference type="RefSeq" id="WP_066670249.1">
    <property type="nucleotide sequence ID" value="NZ_LYVF01000184.1"/>
</dbReference>
<evidence type="ECO:0008006" key="3">
    <source>
        <dbReference type="Google" id="ProtNLM"/>
    </source>
</evidence>
<dbReference type="Proteomes" id="UP000078532">
    <property type="component" value="Unassembled WGS sequence"/>
</dbReference>